<name>W4Q4Z2_9BACI</name>
<organism evidence="1 2">
    <name type="scientific">Halalkalibacter wakoensis JCM 9140</name>
    <dbReference type="NCBI Taxonomy" id="1236970"/>
    <lineage>
        <taxon>Bacteria</taxon>
        <taxon>Bacillati</taxon>
        <taxon>Bacillota</taxon>
        <taxon>Bacilli</taxon>
        <taxon>Bacillales</taxon>
        <taxon>Bacillaceae</taxon>
        <taxon>Halalkalibacter</taxon>
    </lineage>
</organism>
<dbReference type="RefSeq" id="WP_166485467.1">
    <property type="nucleotide sequence ID" value="NZ_BAUT01000037.1"/>
</dbReference>
<dbReference type="AlphaFoldDB" id="W4Q4Z2"/>
<sequence length="57" mass="6818">MELYIVLGNDEPEKTKFEYEIGETIRVNSVDIYKCVNKKEFDSKLYQFFSKGRLVFD</sequence>
<evidence type="ECO:0000313" key="1">
    <source>
        <dbReference type="EMBL" id="GAE27010.1"/>
    </source>
</evidence>
<evidence type="ECO:0000313" key="2">
    <source>
        <dbReference type="Proteomes" id="UP000018890"/>
    </source>
</evidence>
<dbReference type="EMBL" id="BAUT01000037">
    <property type="protein sequence ID" value="GAE27010.1"/>
    <property type="molecule type" value="Genomic_DNA"/>
</dbReference>
<comment type="caution">
    <text evidence="1">The sequence shown here is derived from an EMBL/GenBank/DDBJ whole genome shotgun (WGS) entry which is preliminary data.</text>
</comment>
<dbReference type="Proteomes" id="UP000018890">
    <property type="component" value="Unassembled WGS sequence"/>
</dbReference>
<reference evidence="1" key="1">
    <citation type="journal article" date="2014" name="Genome Announc.">
        <title>Draft Genome Sequences of Three Alkaliphilic Bacillus Strains, Bacillus wakoensis JCM 9140T, Bacillus akibai JCM 9157T, and Bacillus hemicellulosilyticus JCM 9152T.</title>
        <authorList>
            <person name="Yuki M."/>
            <person name="Oshima K."/>
            <person name="Suda W."/>
            <person name="Oshida Y."/>
            <person name="Kitamura K."/>
            <person name="Iida T."/>
            <person name="Hattori M."/>
            <person name="Ohkuma M."/>
        </authorList>
    </citation>
    <scope>NUCLEOTIDE SEQUENCE [LARGE SCALE GENOMIC DNA]</scope>
    <source>
        <strain evidence="1">JCM 9140</strain>
    </source>
</reference>
<gene>
    <name evidence="1" type="ORF">JCM9140_3120</name>
</gene>
<keyword evidence="2" id="KW-1185">Reference proteome</keyword>
<accession>W4Q4Z2</accession>
<protein>
    <submittedName>
        <fullName evidence="1">Uncharacterized protein</fullName>
    </submittedName>
</protein>
<proteinExistence type="predicted"/>
<dbReference type="STRING" id="1236970.JCM9140_3120"/>